<comment type="caution">
    <text evidence="2">The sequence shown here is derived from an EMBL/GenBank/DDBJ whole genome shotgun (WGS) entry which is preliminary data.</text>
</comment>
<feature type="transmembrane region" description="Helical" evidence="1">
    <location>
        <begin position="93"/>
        <end position="113"/>
    </location>
</feature>
<evidence type="ECO:0000313" key="2">
    <source>
        <dbReference type="EMBL" id="KAJ7655380.1"/>
    </source>
</evidence>
<sequence>MPRYLGCLPLGFGVLRISCIQFIVSAAVTGLLTYGLIRESQGKTIGTIVFDFTPRMRIAAIVLAVIYGLVALTSLTGFVGAIRKSYSAVRLFLHLRVFLLLQVIAAIAFFVLYGVDRDEFMTLCAEGVQGVSTSKPASDTCDRVVNRSLAVMIVSVVVLLIHQGYSVYIVSAYAHELHQAPHFYAFKGADYAEIEEELEAHPLTHNGAGSYGDA</sequence>
<gene>
    <name evidence="2" type="ORF">B0H17DRAFT_1186044</name>
</gene>
<feature type="transmembrane region" description="Helical" evidence="1">
    <location>
        <begin position="57"/>
        <end position="81"/>
    </location>
</feature>
<name>A0AAD7G0R3_MYCRO</name>
<protein>
    <submittedName>
        <fullName evidence="2">Uncharacterized protein</fullName>
    </submittedName>
</protein>
<keyword evidence="1" id="KW-0472">Membrane</keyword>
<keyword evidence="3" id="KW-1185">Reference proteome</keyword>
<feature type="transmembrane region" description="Helical" evidence="1">
    <location>
        <begin position="12"/>
        <end position="37"/>
    </location>
</feature>
<dbReference type="EMBL" id="JARKIE010000312">
    <property type="protein sequence ID" value="KAJ7655380.1"/>
    <property type="molecule type" value="Genomic_DNA"/>
</dbReference>
<dbReference type="Proteomes" id="UP001221757">
    <property type="component" value="Unassembled WGS sequence"/>
</dbReference>
<reference evidence="2" key="1">
    <citation type="submission" date="2023-03" db="EMBL/GenBank/DDBJ databases">
        <title>Massive genome expansion in bonnet fungi (Mycena s.s.) driven by repeated elements and novel gene families across ecological guilds.</title>
        <authorList>
            <consortium name="Lawrence Berkeley National Laboratory"/>
            <person name="Harder C.B."/>
            <person name="Miyauchi S."/>
            <person name="Viragh M."/>
            <person name="Kuo A."/>
            <person name="Thoen E."/>
            <person name="Andreopoulos B."/>
            <person name="Lu D."/>
            <person name="Skrede I."/>
            <person name="Drula E."/>
            <person name="Henrissat B."/>
            <person name="Morin E."/>
            <person name="Kohler A."/>
            <person name="Barry K."/>
            <person name="LaButti K."/>
            <person name="Morin E."/>
            <person name="Salamov A."/>
            <person name="Lipzen A."/>
            <person name="Mereny Z."/>
            <person name="Hegedus B."/>
            <person name="Baldrian P."/>
            <person name="Stursova M."/>
            <person name="Weitz H."/>
            <person name="Taylor A."/>
            <person name="Grigoriev I.V."/>
            <person name="Nagy L.G."/>
            <person name="Martin F."/>
            <person name="Kauserud H."/>
        </authorList>
    </citation>
    <scope>NUCLEOTIDE SEQUENCE</scope>
    <source>
        <strain evidence="2">CBHHK067</strain>
    </source>
</reference>
<proteinExistence type="predicted"/>
<evidence type="ECO:0000313" key="3">
    <source>
        <dbReference type="Proteomes" id="UP001221757"/>
    </source>
</evidence>
<evidence type="ECO:0000256" key="1">
    <source>
        <dbReference type="SAM" id="Phobius"/>
    </source>
</evidence>
<dbReference type="AlphaFoldDB" id="A0AAD7G0R3"/>
<keyword evidence="1" id="KW-1133">Transmembrane helix</keyword>
<accession>A0AAD7G0R3</accession>
<feature type="transmembrane region" description="Helical" evidence="1">
    <location>
        <begin position="149"/>
        <end position="170"/>
    </location>
</feature>
<keyword evidence="1" id="KW-0812">Transmembrane</keyword>
<organism evidence="2 3">
    <name type="scientific">Mycena rosella</name>
    <name type="common">Pink bonnet</name>
    <name type="synonym">Agaricus rosellus</name>
    <dbReference type="NCBI Taxonomy" id="1033263"/>
    <lineage>
        <taxon>Eukaryota</taxon>
        <taxon>Fungi</taxon>
        <taxon>Dikarya</taxon>
        <taxon>Basidiomycota</taxon>
        <taxon>Agaricomycotina</taxon>
        <taxon>Agaricomycetes</taxon>
        <taxon>Agaricomycetidae</taxon>
        <taxon>Agaricales</taxon>
        <taxon>Marasmiineae</taxon>
        <taxon>Mycenaceae</taxon>
        <taxon>Mycena</taxon>
    </lineage>
</organism>